<accession>A0AAN7EUF3</accession>
<protein>
    <recommendedName>
        <fullName evidence="3">glucan endo-1,3-beta-D-glucosidase</fullName>
        <ecNumber evidence="3">3.2.1.39</ecNumber>
    </recommendedName>
    <alternativeName>
        <fullName evidence="6">(1-&gt;3)-beta-glucan endohydrolase</fullName>
    </alternativeName>
    <alternativeName>
        <fullName evidence="7">Beta-1,3-endoglucanase</fullName>
    </alternativeName>
</protein>
<dbReference type="AlphaFoldDB" id="A0AAN7EUF3"/>
<evidence type="ECO:0000256" key="3">
    <source>
        <dbReference type="ARBA" id="ARBA00012780"/>
    </source>
</evidence>
<feature type="non-terminal residue" evidence="9">
    <location>
        <position position="1"/>
    </location>
</feature>
<dbReference type="EC" id="3.2.1.39" evidence="3"/>
<keyword evidence="5" id="KW-0326">Glycosidase</keyword>
<comment type="similarity">
    <text evidence="2 8">Belongs to the glycosyl hydrolase 17 family.</text>
</comment>
<evidence type="ECO:0000313" key="9">
    <source>
        <dbReference type="EMBL" id="KAK4579706.1"/>
    </source>
</evidence>
<evidence type="ECO:0000256" key="2">
    <source>
        <dbReference type="ARBA" id="ARBA00008773"/>
    </source>
</evidence>
<dbReference type="Pfam" id="PF00332">
    <property type="entry name" value="Glyco_hydro_17"/>
    <property type="match status" value="1"/>
</dbReference>
<dbReference type="SUPFAM" id="SSF51445">
    <property type="entry name" value="(Trans)glycosidases"/>
    <property type="match status" value="1"/>
</dbReference>
<keyword evidence="10" id="KW-1185">Reference proteome</keyword>
<dbReference type="Gene3D" id="3.20.20.80">
    <property type="entry name" value="Glycosidases"/>
    <property type="match status" value="1"/>
</dbReference>
<sequence>GSSIGVCNGLIGDNLPSPREVVLPCTNHIVLQELRGSGIRVLVGVADQDIQRLANSYSAAQDWVQKNIRSYWPDVHFRYIAVGNEVIPGDYAQYHWRPLAPHQVSTSVETSVMGVYYPPSAGTFAMNTMNFMVPIARYLSSIGAPLLANVYPYFSYIGDPINISLAYALFTSTSVVVRDGNLSYINLFDAIVDALHASLERAGAPQVPVVVLESGWPSDGDAGVASIHNAQVYNTNLTKHVLSNGGTPKRPGNPIETCIFTMFNEDLRGGAAVERHWGLFYPNKSLAYTINFM</sequence>
<dbReference type="GO" id="GO:0042973">
    <property type="term" value="F:glucan endo-1,3-beta-D-glucosidase activity"/>
    <property type="evidence" value="ECO:0007669"/>
    <property type="project" value="UniProtKB-EC"/>
</dbReference>
<evidence type="ECO:0000256" key="8">
    <source>
        <dbReference type="RuleBase" id="RU004335"/>
    </source>
</evidence>
<dbReference type="Proteomes" id="UP001324115">
    <property type="component" value="Unassembled WGS sequence"/>
</dbReference>
<name>A0AAN7EUF3_QUERU</name>
<evidence type="ECO:0000313" key="10">
    <source>
        <dbReference type="Proteomes" id="UP001324115"/>
    </source>
</evidence>
<comment type="caution">
    <text evidence="9">The sequence shown here is derived from an EMBL/GenBank/DDBJ whole genome shotgun (WGS) entry which is preliminary data.</text>
</comment>
<dbReference type="InterPro" id="IPR000490">
    <property type="entry name" value="Glyco_hydro_17"/>
</dbReference>
<evidence type="ECO:0000256" key="6">
    <source>
        <dbReference type="ARBA" id="ARBA00033335"/>
    </source>
</evidence>
<gene>
    <name evidence="9" type="ORF">RGQ29_029388</name>
</gene>
<evidence type="ECO:0000256" key="7">
    <source>
        <dbReference type="ARBA" id="ARBA00033417"/>
    </source>
</evidence>
<dbReference type="EMBL" id="JAXUIC010000008">
    <property type="protein sequence ID" value="KAK4579706.1"/>
    <property type="molecule type" value="Genomic_DNA"/>
</dbReference>
<reference evidence="9 10" key="1">
    <citation type="journal article" date="2023" name="G3 (Bethesda)">
        <title>A haplotype-resolved chromosome-scale genome for Quercus rubra L. provides insights into the genetics of adaptive traits for red oak species.</title>
        <authorList>
            <person name="Kapoor B."/>
            <person name="Jenkins J."/>
            <person name="Schmutz J."/>
            <person name="Zhebentyayeva T."/>
            <person name="Kuelheim C."/>
            <person name="Coggeshall M."/>
            <person name="Heim C."/>
            <person name="Lasky J.R."/>
            <person name="Leites L."/>
            <person name="Islam-Faridi N."/>
            <person name="Romero-Severson J."/>
            <person name="DeLeo V.L."/>
            <person name="Lucas S.M."/>
            <person name="Lazic D."/>
            <person name="Gailing O."/>
            <person name="Carlson J."/>
            <person name="Staton M."/>
        </authorList>
    </citation>
    <scope>NUCLEOTIDE SEQUENCE [LARGE SCALE GENOMIC DNA]</scope>
    <source>
        <strain evidence="9">Pseudo-F2</strain>
    </source>
</reference>
<evidence type="ECO:0000256" key="4">
    <source>
        <dbReference type="ARBA" id="ARBA00022801"/>
    </source>
</evidence>
<dbReference type="FunFam" id="3.20.20.80:FF:000010">
    <property type="entry name" value="glucan endo-1,3-beta-glucosidase, basic"/>
    <property type="match status" value="1"/>
</dbReference>
<evidence type="ECO:0000256" key="1">
    <source>
        <dbReference type="ARBA" id="ARBA00000382"/>
    </source>
</evidence>
<proteinExistence type="inferred from homology"/>
<dbReference type="GO" id="GO:0005975">
    <property type="term" value="P:carbohydrate metabolic process"/>
    <property type="evidence" value="ECO:0007669"/>
    <property type="project" value="InterPro"/>
</dbReference>
<dbReference type="PANTHER" id="PTHR32227">
    <property type="entry name" value="GLUCAN ENDO-1,3-BETA-GLUCOSIDASE BG1-RELATED-RELATED"/>
    <property type="match status" value="1"/>
</dbReference>
<comment type="catalytic activity">
    <reaction evidence="1">
        <text>Hydrolysis of (1-&gt;3)-beta-D-glucosidic linkages in (1-&gt;3)-beta-D-glucans.</text>
        <dbReference type="EC" id="3.2.1.39"/>
    </reaction>
</comment>
<organism evidence="9 10">
    <name type="scientific">Quercus rubra</name>
    <name type="common">Northern red oak</name>
    <name type="synonym">Quercus borealis</name>
    <dbReference type="NCBI Taxonomy" id="3512"/>
    <lineage>
        <taxon>Eukaryota</taxon>
        <taxon>Viridiplantae</taxon>
        <taxon>Streptophyta</taxon>
        <taxon>Embryophyta</taxon>
        <taxon>Tracheophyta</taxon>
        <taxon>Spermatophyta</taxon>
        <taxon>Magnoliopsida</taxon>
        <taxon>eudicotyledons</taxon>
        <taxon>Gunneridae</taxon>
        <taxon>Pentapetalae</taxon>
        <taxon>rosids</taxon>
        <taxon>fabids</taxon>
        <taxon>Fagales</taxon>
        <taxon>Fagaceae</taxon>
        <taxon>Quercus</taxon>
    </lineage>
</organism>
<dbReference type="InterPro" id="IPR044965">
    <property type="entry name" value="Glyco_hydro_17_plant"/>
</dbReference>
<dbReference type="InterPro" id="IPR017853">
    <property type="entry name" value="GH"/>
</dbReference>
<evidence type="ECO:0000256" key="5">
    <source>
        <dbReference type="ARBA" id="ARBA00023295"/>
    </source>
</evidence>
<keyword evidence="4" id="KW-0378">Hydrolase</keyword>